<feature type="signal peptide" evidence="4">
    <location>
        <begin position="1"/>
        <end position="19"/>
    </location>
</feature>
<dbReference type="InterPro" id="IPR009830">
    <property type="entry name" value="LppX/LprAFG"/>
</dbReference>
<dbReference type="Proteomes" id="UP000242444">
    <property type="component" value="Unassembled WGS sequence"/>
</dbReference>
<feature type="chain" id="PRO_5039171564" description="LppX_LprAFG lipoprotein" evidence="4">
    <location>
        <begin position="20"/>
        <end position="234"/>
    </location>
</feature>
<accession>A0A263D955</accession>
<dbReference type="GO" id="GO:0030313">
    <property type="term" value="C:cell envelope"/>
    <property type="evidence" value="ECO:0007669"/>
    <property type="project" value="UniProtKB-SubCell"/>
</dbReference>
<sequence>MAPRRTLLATLLLTVAAVAGCSDESAVDPNLPDGATLIREAAATTAGIRSAHFTLDVTGTVPGVGLQNLDGDLTKDGGPSGAAKGSGRLELSGQLVEVEFVLVDEKIYVKGPTGGFQQLPVALGASVYDPSAVLDPDRGIAKILTGVTEPRTTAREDVDGTATLKVEGKVAGAALAGVLPGSPPDAEVSFWVREETGNLPVKASLSFPGSGDEPSTVDVTLSDVDKPVTVTPPA</sequence>
<keyword evidence="6" id="KW-1185">Reference proteome</keyword>
<dbReference type="AlphaFoldDB" id="A0A263D955"/>
<dbReference type="OrthoDB" id="4763237at2"/>
<keyword evidence="3" id="KW-0472">Membrane</keyword>
<dbReference type="InterPro" id="IPR029046">
    <property type="entry name" value="LolA/LolB/LppX"/>
</dbReference>
<keyword evidence="3" id="KW-1003">Cell membrane</keyword>
<dbReference type="RefSeq" id="WP_094860822.1">
    <property type="nucleotide sequence ID" value="NZ_NKYE01000001.1"/>
</dbReference>
<dbReference type="CDD" id="cd16334">
    <property type="entry name" value="LppX-like"/>
    <property type="match status" value="1"/>
</dbReference>
<evidence type="ECO:0000313" key="6">
    <source>
        <dbReference type="Proteomes" id="UP000242444"/>
    </source>
</evidence>
<evidence type="ECO:0000256" key="4">
    <source>
        <dbReference type="SAM" id="SignalP"/>
    </source>
</evidence>
<comment type="similarity">
    <text evidence="2">Belongs to the LppX/LprAFG lipoprotein family.</text>
</comment>
<protein>
    <recommendedName>
        <fullName evidence="7">LppX_LprAFG lipoprotein</fullName>
    </recommendedName>
</protein>
<evidence type="ECO:0000256" key="2">
    <source>
        <dbReference type="ARBA" id="ARBA00009194"/>
    </source>
</evidence>
<keyword evidence="4" id="KW-0732">Signal</keyword>
<gene>
    <name evidence="5" type="ORF">CFN78_02340</name>
</gene>
<dbReference type="EMBL" id="NKYE01000001">
    <property type="protein sequence ID" value="OZM75042.1"/>
    <property type="molecule type" value="Genomic_DNA"/>
</dbReference>
<proteinExistence type="inferred from homology"/>
<dbReference type="Pfam" id="PF07161">
    <property type="entry name" value="LppX_LprAFG"/>
    <property type="match status" value="1"/>
</dbReference>
<reference evidence="5 6" key="1">
    <citation type="submission" date="2017-07" db="EMBL/GenBank/DDBJ databases">
        <title>Amycolatopsis antarcticus sp. nov., isolated from the surface of an Antarcticus brown macroalga.</title>
        <authorList>
            <person name="Wang J."/>
            <person name="Leiva S."/>
            <person name="Huang J."/>
            <person name="Huang Y."/>
        </authorList>
    </citation>
    <scope>NUCLEOTIDE SEQUENCE [LARGE SCALE GENOMIC DNA]</scope>
    <source>
        <strain evidence="5 6">AU-G6</strain>
    </source>
</reference>
<dbReference type="Gene3D" id="2.50.20.20">
    <property type="match status" value="1"/>
</dbReference>
<comment type="subcellular location">
    <subcellularLocation>
        <location evidence="1">Cell envelope</location>
    </subcellularLocation>
</comment>
<dbReference type="SUPFAM" id="SSF89392">
    <property type="entry name" value="Prokaryotic lipoproteins and lipoprotein localization factors"/>
    <property type="match status" value="1"/>
</dbReference>
<evidence type="ECO:0000256" key="3">
    <source>
        <dbReference type="ARBA" id="ARBA00022475"/>
    </source>
</evidence>
<dbReference type="PROSITE" id="PS51257">
    <property type="entry name" value="PROKAR_LIPOPROTEIN"/>
    <property type="match status" value="1"/>
</dbReference>
<evidence type="ECO:0000313" key="5">
    <source>
        <dbReference type="EMBL" id="OZM75042.1"/>
    </source>
</evidence>
<organism evidence="5 6">
    <name type="scientific">Amycolatopsis antarctica</name>
    <dbReference type="NCBI Taxonomy" id="1854586"/>
    <lineage>
        <taxon>Bacteria</taxon>
        <taxon>Bacillati</taxon>
        <taxon>Actinomycetota</taxon>
        <taxon>Actinomycetes</taxon>
        <taxon>Pseudonocardiales</taxon>
        <taxon>Pseudonocardiaceae</taxon>
        <taxon>Amycolatopsis</taxon>
    </lineage>
</organism>
<evidence type="ECO:0000256" key="1">
    <source>
        <dbReference type="ARBA" id="ARBA00004196"/>
    </source>
</evidence>
<comment type="caution">
    <text evidence="5">The sequence shown here is derived from an EMBL/GenBank/DDBJ whole genome shotgun (WGS) entry which is preliminary data.</text>
</comment>
<name>A0A263D955_9PSEU</name>
<evidence type="ECO:0008006" key="7">
    <source>
        <dbReference type="Google" id="ProtNLM"/>
    </source>
</evidence>
<dbReference type="InParanoid" id="A0A263D955"/>